<accession>A0A916NP01</accession>
<comment type="similarity">
    <text evidence="1">Belongs to the UreF family.</text>
</comment>
<dbReference type="PANTHER" id="PTHR33620">
    <property type="entry name" value="UREASE ACCESSORY PROTEIN F"/>
    <property type="match status" value="1"/>
</dbReference>
<dbReference type="Proteomes" id="UP000693672">
    <property type="component" value="Unassembled WGS sequence"/>
</dbReference>
<evidence type="ECO:0000313" key="2">
    <source>
        <dbReference type="EMBL" id="CAG7616271.1"/>
    </source>
</evidence>
<dbReference type="GO" id="GO:0016151">
    <property type="term" value="F:nickel cation binding"/>
    <property type="evidence" value="ECO:0007669"/>
    <property type="project" value="UniProtKB-UniRule"/>
</dbReference>
<keyword evidence="1" id="KW-0996">Nickel insertion</keyword>
<gene>
    <name evidence="1 2" type="primary">ureF</name>
    <name evidence="2" type="ORF">PAESOLCIP111_01886</name>
</gene>
<dbReference type="RefSeq" id="WP_218091678.1">
    <property type="nucleotide sequence ID" value="NZ_CAJVAS010000006.1"/>
</dbReference>
<reference evidence="2" key="1">
    <citation type="submission" date="2021-06" db="EMBL/GenBank/DDBJ databases">
        <authorList>
            <person name="Criscuolo A."/>
        </authorList>
    </citation>
    <scope>NUCLEOTIDE SEQUENCE</scope>
    <source>
        <strain evidence="2">CIP111600</strain>
    </source>
</reference>
<sequence>MNNTSTFTWLAYTQFLDSALPIGGFSHSFGLETMVQSGRIEHAGQLRQYIEAMLFHSWGPVDALAVKAVYLLAPDKRYAELWRIDREQHVQRIAAETRDGVAKMGRRLYQLARAMYPNLAWEPLDEAMQSKQCIGTHPFIHGWISHELQAPLPVAVEGYLYTCTITCINSGLRLMSLGQTDGQKLLASLLPAIAEAARQTESLDPLEDGYVSVPYAEIAMMRHEALYSRLFMS</sequence>
<dbReference type="GO" id="GO:0005737">
    <property type="term" value="C:cytoplasm"/>
    <property type="evidence" value="ECO:0007669"/>
    <property type="project" value="UniProtKB-SubCell"/>
</dbReference>
<proteinExistence type="inferred from homology"/>
<comment type="caution">
    <text evidence="2">The sequence shown here is derived from an EMBL/GenBank/DDBJ whole genome shotgun (WGS) entry which is preliminary data.</text>
</comment>
<dbReference type="HAMAP" id="MF_01385">
    <property type="entry name" value="UreF"/>
    <property type="match status" value="1"/>
</dbReference>
<protein>
    <recommendedName>
        <fullName evidence="1">Urease accessory protein UreF</fullName>
    </recommendedName>
</protein>
<comment type="subunit">
    <text evidence="1">UreD, UreF and UreG form a complex that acts as a GTP-hydrolysis-dependent molecular chaperone, activating the urease apoprotein by helping to assemble the nickel containing metallocenter of UreC. The UreE protein probably delivers the nickel.</text>
</comment>
<evidence type="ECO:0000313" key="3">
    <source>
        <dbReference type="Proteomes" id="UP000693672"/>
    </source>
</evidence>
<evidence type="ECO:0000256" key="1">
    <source>
        <dbReference type="HAMAP-Rule" id="MF_01385"/>
    </source>
</evidence>
<comment type="function">
    <text evidence="1">Required for maturation of urease via the functional incorporation of the urease nickel metallocenter.</text>
</comment>
<dbReference type="Pfam" id="PF01730">
    <property type="entry name" value="UreF"/>
    <property type="match status" value="1"/>
</dbReference>
<dbReference type="PIRSF" id="PIRSF009467">
    <property type="entry name" value="Ureas_acces_UreF"/>
    <property type="match status" value="1"/>
</dbReference>
<keyword evidence="3" id="KW-1185">Reference proteome</keyword>
<name>A0A916NP01_9BACL</name>
<dbReference type="EMBL" id="CAJVAS010000006">
    <property type="protein sequence ID" value="CAG7616271.1"/>
    <property type="molecule type" value="Genomic_DNA"/>
</dbReference>
<comment type="subcellular location">
    <subcellularLocation>
        <location evidence="1">Cytoplasm</location>
    </subcellularLocation>
</comment>
<keyword evidence="1" id="KW-0143">Chaperone</keyword>
<organism evidence="2 3">
    <name type="scientific">Paenibacillus solanacearum</name>
    <dbReference type="NCBI Taxonomy" id="2048548"/>
    <lineage>
        <taxon>Bacteria</taxon>
        <taxon>Bacillati</taxon>
        <taxon>Bacillota</taxon>
        <taxon>Bacilli</taxon>
        <taxon>Bacillales</taxon>
        <taxon>Paenibacillaceae</taxon>
        <taxon>Paenibacillus</taxon>
    </lineage>
</organism>
<dbReference type="AlphaFoldDB" id="A0A916NP01"/>
<dbReference type="InterPro" id="IPR002639">
    <property type="entry name" value="UreF"/>
</dbReference>
<dbReference type="PANTHER" id="PTHR33620:SF1">
    <property type="entry name" value="UREASE ACCESSORY PROTEIN F"/>
    <property type="match status" value="1"/>
</dbReference>
<keyword evidence="1" id="KW-0963">Cytoplasm</keyword>